<accession>A0A371X1Q6</accession>
<dbReference type="Pfam" id="PF07729">
    <property type="entry name" value="FCD"/>
    <property type="match status" value="1"/>
</dbReference>
<comment type="caution">
    <text evidence="5">The sequence shown here is derived from an EMBL/GenBank/DDBJ whole genome shotgun (WGS) entry which is preliminary data.</text>
</comment>
<dbReference type="GO" id="GO:0003677">
    <property type="term" value="F:DNA binding"/>
    <property type="evidence" value="ECO:0007669"/>
    <property type="project" value="UniProtKB-KW"/>
</dbReference>
<dbReference type="Gene3D" id="1.10.10.10">
    <property type="entry name" value="Winged helix-like DNA-binding domain superfamily/Winged helix DNA-binding domain"/>
    <property type="match status" value="1"/>
</dbReference>
<keyword evidence="1" id="KW-0805">Transcription regulation</keyword>
<dbReference type="GO" id="GO:0003700">
    <property type="term" value="F:DNA-binding transcription factor activity"/>
    <property type="evidence" value="ECO:0007669"/>
    <property type="project" value="InterPro"/>
</dbReference>
<dbReference type="PANTHER" id="PTHR43537:SF49">
    <property type="entry name" value="TRANSCRIPTIONAL REGULATORY PROTEIN"/>
    <property type="match status" value="1"/>
</dbReference>
<protein>
    <submittedName>
        <fullName evidence="5">GntR family transcriptional regulator</fullName>
    </submittedName>
</protein>
<dbReference type="SUPFAM" id="SSF48008">
    <property type="entry name" value="GntR ligand-binding domain-like"/>
    <property type="match status" value="1"/>
</dbReference>
<evidence type="ECO:0000313" key="5">
    <source>
        <dbReference type="EMBL" id="RFC63161.1"/>
    </source>
</evidence>
<dbReference type="OrthoDB" id="9788098at2"/>
<dbReference type="EMBL" id="QURL01000005">
    <property type="protein sequence ID" value="RFC63161.1"/>
    <property type="molecule type" value="Genomic_DNA"/>
</dbReference>
<keyword evidence="6" id="KW-1185">Reference proteome</keyword>
<gene>
    <name evidence="5" type="ORF">DYI37_13015</name>
</gene>
<dbReference type="Proteomes" id="UP000264310">
    <property type="component" value="Unassembled WGS sequence"/>
</dbReference>
<evidence type="ECO:0000256" key="2">
    <source>
        <dbReference type="ARBA" id="ARBA00023125"/>
    </source>
</evidence>
<name>A0A371X1Q6_9HYPH</name>
<dbReference type="PROSITE" id="PS50949">
    <property type="entry name" value="HTH_GNTR"/>
    <property type="match status" value="1"/>
</dbReference>
<dbReference type="SMART" id="SM00895">
    <property type="entry name" value="FCD"/>
    <property type="match status" value="1"/>
</dbReference>
<feature type="domain" description="HTH gntR-type" evidence="4">
    <location>
        <begin position="1"/>
        <end position="68"/>
    </location>
</feature>
<dbReference type="InterPro" id="IPR000524">
    <property type="entry name" value="Tscrpt_reg_HTH_GntR"/>
</dbReference>
<evidence type="ECO:0000313" key="6">
    <source>
        <dbReference type="Proteomes" id="UP000264310"/>
    </source>
</evidence>
<dbReference type="SMART" id="SM00345">
    <property type="entry name" value="HTH_GNTR"/>
    <property type="match status" value="1"/>
</dbReference>
<dbReference type="InterPro" id="IPR008920">
    <property type="entry name" value="TF_FadR/GntR_C"/>
</dbReference>
<dbReference type="Pfam" id="PF00392">
    <property type="entry name" value="GntR"/>
    <property type="match status" value="1"/>
</dbReference>
<organism evidence="5 6">
    <name type="scientific">Fulvimarina endophytica</name>
    <dbReference type="NCBI Taxonomy" id="2293836"/>
    <lineage>
        <taxon>Bacteria</taxon>
        <taxon>Pseudomonadati</taxon>
        <taxon>Pseudomonadota</taxon>
        <taxon>Alphaproteobacteria</taxon>
        <taxon>Hyphomicrobiales</taxon>
        <taxon>Aurantimonadaceae</taxon>
        <taxon>Fulvimarina</taxon>
    </lineage>
</organism>
<dbReference type="SUPFAM" id="SSF46785">
    <property type="entry name" value="Winged helix' DNA-binding domain"/>
    <property type="match status" value="1"/>
</dbReference>
<keyword evidence="3" id="KW-0804">Transcription</keyword>
<evidence type="ECO:0000259" key="4">
    <source>
        <dbReference type="PROSITE" id="PS50949"/>
    </source>
</evidence>
<dbReference type="Gene3D" id="1.20.120.530">
    <property type="entry name" value="GntR ligand-binding domain-like"/>
    <property type="match status" value="1"/>
</dbReference>
<evidence type="ECO:0000256" key="3">
    <source>
        <dbReference type="ARBA" id="ARBA00023163"/>
    </source>
</evidence>
<reference evidence="5 6" key="1">
    <citation type="submission" date="2018-08" db="EMBL/GenBank/DDBJ databases">
        <title>Fulvimarina sp. 85, whole genome shotgun sequence.</title>
        <authorList>
            <person name="Tuo L."/>
        </authorList>
    </citation>
    <scope>NUCLEOTIDE SEQUENCE [LARGE SCALE GENOMIC DNA]</scope>
    <source>
        <strain evidence="5 6">85</strain>
    </source>
</reference>
<dbReference type="InterPro" id="IPR036390">
    <property type="entry name" value="WH_DNA-bd_sf"/>
</dbReference>
<proteinExistence type="predicted"/>
<evidence type="ECO:0000256" key="1">
    <source>
        <dbReference type="ARBA" id="ARBA00023015"/>
    </source>
</evidence>
<dbReference type="InterPro" id="IPR011711">
    <property type="entry name" value="GntR_C"/>
</dbReference>
<dbReference type="AlphaFoldDB" id="A0A371X1Q6"/>
<dbReference type="InterPro" id="IPR036388">
    <property type="entry name" value="WH-like_DNA-bd_sf"/>
</dbReference>
<sequence length="212" mass="23791">MRTADRVYEEIRREILSGRLQPGERITEELMAERFGASRTPIRSAMVRLESDGFVETTPRSGTTVKQRSPRDIADIYDVRALLESAAAGLAAQTRSAADLRELVRVQTEMEECFARHPSSGGGEIEDLSRLNKAFHHRILEASGNTTLADSAVRLMDIGFLINTYASFSQEEIARSLDEHRKLIVAIETRDVHWAEAMMRAHILGARNSLRP</sequence>
<dbReference type="CDD" id="cd07377">
    <property type="entry name" value="WHTH_GntR"/>
    <property type="match status" value="1"/>
</dbReference>
<dbReference type="PANTHER" id="PTHR43537">
    <property type="entry name" value="TRANSCRIPTIONAL REGULATOR, GNTR FAMILY"/>
    <property type="match status" value="1"/>
</dbReference>
<keyword evidence="2" id="KW-0238">DNA-binding</keyword>